<protein>
    <recommendedName>
        <fullName evidence="1">WRKY19-like zinc finger domain-containing protein</fullName>
    </recommendedName>
</protein>
<dbReference type="Pfam" id="PF24906">
    <property type="entry name" value="Zf_WRKY19"/>
    <property type="match status" value="8"/>
</dbReference>
<reference evidence="2 3" key="1">
    <citation type="submission" date="2020-08" db="EMBL/GenBank/DDBJ databases">
        <title>Plant Genome Project.</title>
        <authorList>
            <person name="Zhang R.-G."/>
        </authorList>
    </citation>
    <scope>NUCLEOTIDE SEQUENCE [LARGE SCALE GENOMIC DNA]</scope>
    <source>
        <tissue evidence="2">Rhizome</tissue>
    </source>
</reference>
<dbReference type="InterPro" id="IPR056866">
    <property type="entry name" value="Znf_WRKY19"/>
</dbReference>
<keyword evidence="3" id="KW-1185">Reference proteome</keyword>
<proteinExistence type="predicted"/>
<gene>
    <name evidence="2" type="ORF">ZIOFF_028141</name>
</gene>
<feature type="domain" description="WRKY19-like zinc finger" evidence="1">
    <location>
        <begin position="437"/>
        <end position="461"/>
    </location>
</feature>
<dbReference type="AlphaFoldDB" id="A0A8J5LEP0"/>
<feature type="domain" description="WRKY19-like zinc finger" evidence="1">
    <location>
        <begin position="359"/>
        <end position="383"/>
    </location>
</feature>
<feature type="domain" description="WRKY19-like zinc finger" evidence="1">
    <location>
        <begin position="334"/>
        <end position="358"/>
    </location>
</feature>
<dbReference type="PANTHER" id="PTHR31827:SF40">
    <property type="entry name" value="F22C12.10"/>
    <property type="match status" value="1"/>
</dbReference>
<dbReference type="Proteomes" id="UP000734854">
    <property type="component" value="Unassembled WGS sequence"/>
</dbReference>
<feature type="domain" description="WRKY19-like zinc finger" evidence="1">
    <location>
        <begin position="235"/>
        <end position="258"/>
    </location>
</feature>
<evidence type="ECO:0000313" key="2">
    <source>
        <dbReference type="EMBL" id="KAG6510133.1"/>
    </source>
</evidence>
<accession>A0A8J5LEP0</accession>
<organism evidence="2 3">
    <name type="scientific">Zingiber officinale</name>
    <name type="common">Ginger</name>
    <name type="synonym">Amomum zingiber</name>
    <dbReference type="NCBI Taxonomy" id="94328"/>
    <lineage>
        <taxon>Eukaryota</taxon>
        <taxon>Viridiplantae</taxon>
        <taxon>Streptophyta</taxon>
        <taxon>Embryophyta</taxon>
        <taxon>Tracheophyta</taxon>
        <taxon>Spermatophyta</taxon>
        <taxon>Magnoliopsida</taxon>
        <taxon>Liliopsida</taxon>
        <taxon>Zingiberales</taxon>
        <taxon>Zingiberaceae</taxon>
        <taxon>Zingiber</taxon>
    </lineage>
</organism>
<feature type="domain" description="WRKY19-like zinc finger" evidence="1">
    <location>
        <begin position="462"/>
        <end position="486"/>
    </location>
</feature>
<feature type="domain" description="WRKY19-like zinc finger" evidence="1">
    <location>
        <begin position="309"/>
        <end position="333"/>
    </location>
</feature>
<feature type="domain" description="WRKY19-like zinc finger" evidence="1">
    <location>
        <begin position="259"/>
        <end position="283"/>
    </location>
</feature>
<evidence type="ECO:0000313" key="3">
    <source>
        <dbReference type="Proteomes" id="UP000734854"/>
    </source>
</evidence>
<name>A0A8J5LEP0_ZINOF</name>
<dbReference type="PANTHER" id="PTHR31827">
    <property type="entry name" value="EMB|CAB89363.1"/>
    <property type="match status" value="1"/>
</dbReference>
<dbReference type="OrthoDB" id="77038at2759"/>
<dbReference type="EMBL" id="JACMSC010000008">
    <property type="protein sequence ID" value="KAG6510133.1"/>
    <property type="molecule type" value="Genomic_DNA"/>
</dbReference>
<comment type="caution">
    <text evidence="2">The sequence shown here is derived from an EMBL/GenBank/DDBJ whole genome shotgun (WGS) entry which is preliminary data.</text>
</comment>
<evidence type="ECO:0000259" key="1">
    <source>
        <dbReference type="Pfam" id="PF24906"/>
    </source>
</evidence>
<sequence>MDNSLMNLGTTASLFSSSACDFSMRVRSIEDSSKGINKVSGYVNDVDCPEKYFALCLGQSLNSLDVIKKSSMIVPASSVTEIDKSCDLGLNFQLLHGDAKTSNPKSIATPDDSHIGNSLDLQLSLSIGSSGSVISGIKHFLDPIQYSLEASAMVSSVPTNDEEGTSSSCWMFGGYMDTTFHNSDTSGSFSSGKIGCKEYDSLDGAVDHPLTMFNTLKSPIVFTSEITHLQHNSTKNCQFQGCVKRARGASGLCIAHGGGRRCQKLGCQKGAEGRTIFCKAHGGGHRCEHLGCTKSAEGRTDYCIAHGGGRRCIHENCSHAARGKSGLCIRHGGGKRCKKENCTKSAEGYTGLCISHGGGKRCQFPSCTKGAQGSTMFCKAHGGGKRCTFLGCTKGAEGSTLFCKGHGGGKRCLFDGGGVCPKSVHGGTLFCVAHGGGKRCVAPSCTKSARGRTSYCVRHGGGKRCKYEGCGKSAQGSTDFCKAHGGGKHCAWGQLYSNVGVGDAPCDRFSRTKAGLCAAHHSLQQDQCIHDESTAAVFSTRYQTFIKTEEGAIAGKGVSGWSGSDTAVPTTDCRSVSLPEGRVHGGNLMAMLASSSTTMCNDG</sequence>
<feature type="domain" description="WRKY19-like zinc finger" evidence="1">
    <location>
        <begin position="284"/>
        <end position="308"/>
    </location>
</feature>